<dbReference type="Proteomes" id="UP001497383">
    <property type="component" value="Chromosome 2"/>
</dbReference>
<keyword evidence="3" id="KW-1185">Reference proteome</keyword>
<organism evidence="2 3">
    <name type="scientific">Lodderomyces beijingensis</name>
    <dbReference type="NCBI Taxonomy" id="1775926"/>
    <lineage>
        <taxon>Eukaryota</taxon>
        <taxon>Fungi</taxon>
        <taxon>Dikarya</taxon>
        <taxon>Ascomycota</taxon>
        <taxon>Saccharomycotina</taxon>
        <taxon>Pichiomycetes</taxon>
        <taxon>Debaryomycetaceae</taxon>
        <taxon>Candida/Lodderomyces clade</taxon>
        <taxon>Lodderomyces</taxon>
    </lineage>
</organism>
<evidence type="ECO:0000256" key="1">
    <source>
        <dbReference type="SAM" id="MobiDB-lite"/>
    </source>
</evidence>
<protein>
    <recommendedName>
        <fullName evidence="4">Mtf2-like C-terminal domain-containing protein</fullName>
    </recommendedName>
</protein>
<dbReference type="RefSeq" id="XP_066828466.1">
    <property type="nucleotide sequence ID" value="XM_066971426.1"/>
</dbReference>
<dbReference type="GeneID" id="92206724"/>
<feature type="compositionally biased region" description="Low complexity" evidence="1">
    <location>
        <begin position="636"/>
        <end position="650"/>
    </location>
</feature>
<dbReference type="EMBL" id="OZ022406">
    <property type="protein sequence ID" value="CAK9437097.1"/>
    <property type="molecule type" value="Genomic_DNA"/>
</dbReference>
<feature type="compositionally biased region" description="Low complexity" evidence="1">
    <location>
        <begin position="27"/>
        <end position="42"/>
    </location>
</feature>
<feature type="compositionally biased region" description="Low complexity" evidence="1">
    <location>
        <begin position="610"/>
        <end position="627"/>
    </location>
</feature>
<sequence length="669" mass="74178">MVLRSLASGVVSRIPIVNKFSRSSENSATTTPQISPSQQTQSDQLSIYTSASDENSSDFEDNGEVKPIFIKNQYRSPKEKLHLKIISNRARSATTSPDNHNHLILNHNTEMPAPTSANSNPATSNELSDSDIWLGSPSKRRNVSSIDRSNIRPVSTRLSKRRNGKVNSSDSFEPEAVSSSGILRDGSASAMSNSSTGSGLAEDDTLSEDRARGSASGGRGEENRMGQYLNDQNDKFNELITNNIDVVLNPEQVQAQQTQEAIAGLVKSSTPNEVLFKMAYDNKGAIASSIYQFGKNQLSARLPHIPYFNNKKKSKPIVEEVVTDVETDVESNYESTSEKRVLGSPMSSPSLLPTSGGASSQQIVEYDPTASRLTQSCPVDQRDFDQLMANLDDEVKIDIFLDSLDTKTKVNLYQSLRKDLQVYDGASTSSVKNIYYDESISTIDKIQIFIIISVKLLMTGIKLFVPITKYIIYKFQNNELFIINSKNVNRFIDFVLRFMSYLDMKLNSNEDFIERVSQHDYVKAEENLEEFYNDFTSRTRNYLKPSAIKNRLLAKDDFFTRGVYDYMIGTTPREKNYRDDPEYAMYYSNKRAVGNGGGESIAESVKATISNGSVSGSDSRGSSKSTSFASLEARSKGNSSSNSSAGNSNNDVSFIEVADRFIQQLEKGA</sequence>
<evidence type="ECO:0000313" key="2">
    <source>
        <dbReference type="EMBL" id="CAK9437097.1"/>
    </source>
</evidence>
<feature type="region of interest" description="Disordered" evidence="1">
    <location>
        <begin position="329"/>
        <end position="359"/>
    </location>
</feature>
<evidence type="ECO:0000313" key="3">
    <source>
        <dbReference type="Proteomes" id="UP001497383"/>
    </source>
</evidence>
<gene>
    <name evidence="2" type="ORF">LODBEIA_P15280</name>
</gene>
<name>A0ABP0ZGL5_9ASCO</name>
<feature type="region of interest" description="Disordered" evidence="1">
    <location>
        <begin position="610"/>
        <end position="650"/>
    </location>
</feature>
<feature type="compositionally biased region" description="Polar residues" evidence="1">
    <location>
        <begin position="143"/>
        <end position="157"/>
    </location>
</feature>
<feature type="compositionally biased region" description="Polar residues" evidence="1">
    <location>
        <begin position="115"/>
        <end position="127"/>
    </location>
</feature>
<reference evidence="2 3" key="1">
    <citation type="submission" date="2024-03" db="EMBL/GenBank/DDBJ databases">
        <authorList>
            <person name="Brejova B."/>
        </authorList>
    </citation>
    <scope>NUCLEOTIDE SEQUENCE [LARGE SCALE GENOMIC DNA]</scope>
    <source>
        <strain evidence="2 3">CBS 14171</strain>
    </source>
</reference>
<proteinExistence type="predicted"/>
<feature type="compositionally biased region" description="Low complexity" evidence="1">
    <location>
        <begin position="342"/>
        <end position="359"/>
    </location>
</feature>
<feature type="region of interest" description="Disordered" evidence="1">
    <location>
        <begin position="23"/>
        <end position="64"/>
    </location>
</feature>
<feature type="region of interest" description="Disordered" evidence="1">
    <location>
        <begin position="91"/>
        <end position="226"/>
    </location>
</feature>
<accession>A0ABP0ZGL5</accession>
<evidence type="ECO:0008006" key="4">
    <source>
        <dbReference type="Google" id="ProtNLM"/>
    </source>
</evidence>
<feature type="compositionally biased region" description="Polar residues" evidence="1">
    <location>
        <begin position="43"/>
        <end position="54"/>
    </location>
</feature>
<feature type="compositionally biased region" description="Low complexity" evidence="1">
    <location>
        <begin position="186"/>
        <end position="199"/>
    </location>
</feature>
<feature type="compositionally biased region" description="Polar residues" evidence="1">
    <location>
        <begin position="165"/>
        <end position="181"/>
    </location>
</feature>